<evidence type="ECO:0000256" key="5">
    <source>
        <dbReference type="SAM" id="SignalP"/>
    </source>
</evidence>
<feature type="transmembrane region" description="Helical" evidence="4">
    <location>
        <begin position="148"/>
        <end position="167"/>
    </location>
</feature>
<keyword evidence="2 4" id="KW-0812">Transmembrane</keyword>
<protein>
    <recommendedName>
        <fullName evidence="7">G-protein coupled receptors family 2 profile 2 domain-containing protein</fullName>
    </recommendedName>
</protein>
<dbReference type="PANTHER" id="PTHR22914:SF41">
    <property type="entry name" value="CHITIN SYNTHASE 7"/>
    <property type="match status" value="1"/>
</dbReference>
<accession>A0A0L8FHQ0</accession>
<dbReference type="OrthoDB" id="370884at2759"/>
<evidence type="ECO:0000256" key="1">
    <source>
        <dbReference type="ARBA" id="ARBA00004141"/>
    </source>
</evidence>
<evidence type="ECO:0008006" key="7">
    <source>
        <dbReference type="Google" id="ProtNLM"/>
    </source>
</evidence>
<proteinExistence type="predicted"/>
<organism evidence="6">
    <name type="scientific">Octopus bimaculoides</name>
    <name type="common">California two-spotted octopus</name>
    <dbReference type="NCBI Taxonomy" id="37653"/>
    <lineage>
        <taxon>Eukaryota</taxon>
        <taxon>Metazoa</taxon>
        <taxon>Spiralia</taxon>
        <taxon>Lophotrochozoa</taxon>
        <taxon>Mollusca</taxon>
        <taxon>Cephalopoda</taxon>
        <taxon>Coleoidea</taxon>
        <taxon>Octopodiformes</taxon>
        <taxon>Octopoda</taxon>
        <taxon>Incirrata</taxon>
        <taxon>Octopodidae</taxon>
        <taxon>Octopus</taxon>
    </lineage>
</organism>
<dbReference type="GO" id="GO:0004100">
    <property type="term" value="F:chitin synthase activity"/>
    <property type="evidence" value="ECO:0007669"/>
    <property type="project" value="InterPro"/>
</dbReference>
<feature type="signal peptide" evidence="5">
    <location>
        <begin position="1"/>
        <end position="25"/>
    </location>
</feature>
<feature type="chain" id="PRO_5005582450" description="G-protein coupled receptors family 2 profile 2 domain-containing protein" evidence="5">
    <location>
        <begin position="26"/>
        <end position="210"/>
    </location>
</feature>
<gene>
    <name evidence="6" type="ORF">OCBIM_22020013mg</name>
</gene>
<evidence type="ECO:0000313" key="6">
    <source>
        <dbReference type="EMBL" id="KOF63189.1"/>
    </source>
</evidence>
<dbReference type="InterPro" id="IPR004835">
    <property type="entry name" value="Chitin_synth"/>
</dbReference>
<dbReference type="EMBL" id="KQ431395">
    <property type="protein sequence ID" value="KOF63189.1"/>
    <property type="molecule type" value="Genomic_DNA"/>
</dbReference>
<evidence type="ECO:0000256" key="3">
    <source>
        <dbReference type="ARBA" id="ARBA00023136"/>
    </source>
</evidence>
<dbReference type="GO" id="GO:0006031">
    <property type="term" value="P:chitin biosynthetic process"/>
    <property type="evidence" value="ECO:0007669"/>
    <property type="project" value="TreeGrafter"/>
</dbReference>
<keyword evidence="4" id="KW-1133">Transmembrane helix</keyword>
<feature type="transmembrane region" description="Helical" evidence="4">
    <location>
        <begin position="117"/>
        <end position="136"/>
    </location>
</feature>
<dbReference type="KEGG" id="obi:106883290"/>
<reference evidence="6" key="1">
    <citation type="submission" date="2015-07" db="EMBL/GenBank/DDBJ databases">
        <title>MeaNS - Measles Nucleotide Surveillance Program.</title>
        <authorList>
            <person name="Tran T."/>
            <person name="Druce J."/>
        </authorList>
    </citation>
    <scope>NUCLEOTIDE SEQUENCE</scope>
    <source>
        <strain evidence="6">UCB-OBI-ISO-001</strain>
        <tissue evidence="6">Gonad</tissue>
    </source>
</reference>
<dbReference type="GO" id="GO:0016020">
    <property type="term" value="C:membrane"/>
    <property type="evidence" value="ECO:0007669"/>
    <property type="project" value="UniProtKB-SubCell"/>
</dbReference>
<dbReference type="AlphaFoldDB" id="A0A0L8FHQ0"/>
<evidence type="ECO:0000256" key="2">
    <source>
        <dbReference type="ARBA" id="ARBA00022692"/>
    </source>
</evidence>
<dbReference type="STRING" id="37653.A0A0L8FHQ0"/>
<comment type="subcellular location">
    <subcellularLocation>
        <location evidence="1">Membrane</location>
        <topology evidence="1">Multi-pass membrane protein</topology>
    </subcellularLocation>
</comment>
<keyword evidence="5" id="KW-0732">Signal</keyword>
<dbReference type="PANTHER" id="PTHR22914">
    <property type="entry name" value="CHITIN SYNTHASE"/>
    <property type="match status" value="1"/>
</dbReference>
<dbReference type="GO" id="GO:0071944">
    <property type="term" value="C:cell periphery"/>
    <property type="evidence" value="ECO:0007669"/>
    <property type="project" value="TreeGrafter"/>
</dbReference>
<keyword evidence="3 4" id="KW-0472">Membrane</keyword>
<evidence type="ECO:0000256" key="4">
    <source>
        <dbReference type="SAM" id="Phobius"/>
    </source>
</evidence>
<sequence>MFMIPTMHVLLPIYCLVNIVDQSWGTRDGNKASVPKLVCFPQIRKRRKKKIKKKKKDKISASMNSSTHSFSLFDKHEEEFEYKFWKFLRDFVIGSTVRTGTPNSGIAEKLRRFRLKCVIGFLIFNSIWMIGLGYLFTNVATEKSKLNVFSIINGSLFGISVIIQLIGMTTHRTQETIECFIRKSNRHTKRPEWIIAKDIKLDAVSNRSEK</sequence>
<name>A0A0L8FHQ0_OCTBM</name>